<name>A0A2S7U2H1_9BACT</name>
<feature type="signal peptide" evidence="1">
    <location>
        <begin position="1"/>
        <end position="22"/>
    </location>
</feature>
<dbReference type="Pfam" id="PF09992">
    <property type="entry name" value="NAGPA"/>
    <property type="match status" value="1"/>
</dbReference>
<evidence type="ECO:0000313" key="4">
    <source>
        <dbReference type="Proteomes" id="UP000239907"/>
    </source>
</evidence>
<keyword evidence="4" id="KW-1185">Reference proteome</keyword>
<feature type="chain" id="PRO_5015676841" description="Phosphodiester glycosidase domain-containing protein" evidence="1">
    <location>
        <begin position="23"/>
        <end position="262"/>
    </location>
</feature>
<reference evidence="3 4" key="1">
    <citation type="submission" date="2016-12" db="EMBL/GenBank/DDBJ databases">
        <title>Study of bacterial adaptation to deep sea.</title>
        <authorList>
            <person name="Song J."/>
            <person name="Yoshizawa S."/>
            <person name="Kogure K."/>
        </authorList>
    </citation>
    <scope>NUCLEOTIDE SEQUENCE [LARGE SCALE GENOMIC DNA]</scope>
    <source>
        <strain evidence="3 4">SAORIC-165</strain>
    </source>
</reference>
<organism evidence="3 4">
    <name type="scientific">Rubritalea profundi</name>
    <dbReference type="NCBI Taxonomy" id="1658618"/>
    <lineage>
        <taxon>Bacteria</taxon>
        <taxon>Pseudomonadati</taxon>
        <taxon>Verrucomicrobiota</taxon>
        <taxon>Verrucomicrobiia</taxon>
        <taxon>Verrucomicrobiales</taxon>
        <taxon>Rubritaleaceae</taxon>
        <taxon>Rubritalea</taxon>
    </lineage>
</organism>
<dbReference type="AlphaFoldDB" id="A0A2S7U2H1"/>
<accession>A0A2S7U2H1</accession>
<keyword evidence="1" id="KW-0732">Signal</keyword>
<feature type="domain" description="Phosphodiester glycosidase" evidence="2">
    <location>
        <begin position="89"/>
        <end position="258"/>
    </location>
</feature>
<evidence type="ECO:0000313" key="3">
    <source>
        <dbReference type="EMBL" id="PQJ29189.1"/>
    </source>
</evidence>
<sequence length="262" mass="28169">MSRQHPLIAAAISLALSASIHAAPKALVIDEEDNQPLLQPSYHKVTSNGVRLHLVSFDTRNCALQVIDQASGPASQWSTASSVGKAKSAHACINAGFFNPDGSPLGLVIADGKPRGLINNSSLGAGFFYTNGKQSGIARKSDLSRIRSQLVPTYLLQTGPMLSYRKAAISGLSSKNPRTRSFLATDGSYHWLIGYAESATLEQLGKALTGKRLANVNIYHAINLDGGRSSDLWVSPSVQNGDKTFRALWNKPVRNFLLLTKK</sequence>
<dbReference type="Proteomes" id="UP000239907">
    <property type="component" value="Unassembled WGS sequence"/>
</dbReference>
<comment type="caution">
    <text evidence="3">The sequence shown here is derived from an EMBL/GenBank/DDBJ whole genome shotgun (WGS) entry which is preliminary data.</text>
</comment>
<protein>
    <recommendedName>
        <fullName evidence="2">Phosphodiester glycosidase domain-containing protein</fullName>
    </recommendedName>
</protein>
<gene>
    <name evidence="3" type="ORF">BSZ32_12265</name>
</gene>
<evidence type="ECO:0000259" key="2">
    <source>
        <dbReference type="Pfam" id="PF09992"/>
    </source>
</evidence>
<evidence type="ECO:0000256" key="1">
    <source>
        <dbReference type="SAM" id="SignalP"/>
    </source>
</evidence>
<dbReference type="EMBL" id="MQWA01000001">
    <property type="protein sequence ID" value="PQJ29189.1"/>
    <property type="molecule type" value="Genomic_DNA"/>
</dbReference>
<proteinExistence type="predicted"/>
<dbReference type="InterPro" id="IPR018711">
    <property type="entry name" value="NAGPA"/>
</dbReference>